<dbReference type="EMBL" id="OV696687">
    <property type="protein sequence ID" value="CAH1254958.1"/>
    <property type="molecule type" value="Genomic_DNA"/>
</dbReference>
<keyword evidence="1" id="KW-0433">Leucine-rich repeat</keyword>
<reference evidence="4" key="1">
    <citation type="submission" date="2022-01" db="EMBL/GenBank/DDBJ databases">
        <authorList>
            <person name="Braso-Vives M."/>
        </authorList>
    </citation>
    <scope>NUCLEOTIDE SEQUENCE</scope>
</reference>
<dbReference type="PANTHER" id="PTHR18849:SF8">
    <property type="entry name" value="LEUCINE-RICH REPEAT-CONTAINING PROTEIN 61"/>
    <property type="match status" value="1"/>
</dbReference>
<dbReference type="Proteomes" id="UP000838412">
    <property type="component" value="Chromosome 2"/>
</dbReference>
<dbReference type="OrthoDB" id="433501at2759"/>
<name>A0A8J9ZJ84_BRALA</name>
<evidence type="ECO:0000313" key="5">
    <source>
        <dbReference type="Proteomes" id="UP000838412"/>
    </source>
</evidence>
<dbReference type="SUPFAM" id="SSF52058">
    <property type="entry name" value="L domain-like"/>
    <property type="match status" value="1"/>
</dbReference>
<dbReference type="GO" id="GO:0005737">
    <property type="term" value="C:cytoplasm"/>
    <property type="evidence" value="ECO:0007669"/>
    <property type="project" value="TreeGrafter"/>
</dbReference>
<feature type="compositionally biased region" description="Basic and acidic residues" evidence="3">
    <location>
        <begin position="279"/>
        <end position="288"/>
    </location>
</feature>
<protein>
    <submittedName>
        <fullName evidence="4">LRRC61 protein</fullName>
    </submittedName>
</protein>
<organism evidence="4 5">
    <name type="scientific">Branchiostoma lanceolatum</name>
    <name type="common">Common lancelet</name>
    <name type="synonym">Amphioxus lanceolatum</name>
    <dbReference type="NCBI Taxonomy" id="7740"/>
    <lineage>
        <taxon>Eukaryota</taxon>
        <taxon>Metazoa</taxon>
        <taxon>Chordata</taxon>
        <taxon>Cephalochordata</taxon>
        <taxon>Leptocardii</taxon>
        <taxon>Amphioxiformes</taxon>
        <taxon>Branchiostomatidae</taxon>
        <taxon>Branchiostoma</taxon>
    </lineage>
</organism>
<dbReference type="PROSITE" id="PS51450">
    <property type="entry name" value="LRR"/>
    <property type="match status" value="3"/>
</dbReference>
<evidence type="ECO:0000256" key="3">
    <source>
        <dbReference type="SAM" id="MobiDB-lite"/>
    </source>
</evidence>
<dbReference type="GO" id="GO:0036158">
    <property type="term" value="P:outer dynein arm assembly"/>
    <property type="evidence" value="ECO:0007669"/>
    <property type="project" value="TreeGrafter"/>
</dbReference>
<feature type="compositionally biased region" description="Basic and acidic residues" evidence="3">
    <location>
        <begin position="1"/>
        <end position="10"/>
    </location>
</feature>
<dbReference type="AlphaFoldDB" id="A0A8J9ZJ84"/>
<evidence type="ECO:0000313" key="4">
    <source>
        <dbReference type="EMBL" id="CAH1254958.1"/>
    </source>
</evidence>
<evidence type="ECO:0000256" key="2">
    <source>
        <dbReference type="ARBA" id="ARBA00022737"/>
    </source>
</evidence>
<keyword evidence="2" id="KW-0677">Repeat</keyword>
<dbReference type="InterPro" id="IPR032675">
    <property type="entry name" value="LRR_dom_sf"/>
</dbReference>
<dbReference type="Gene3D" id="3.80.10.10">
    <property type="entry name" value="Ribonuclease Inhibitor"/>
    <property type="match status" value="1"/>
</dbReference>
<feature type="region of interest" description="Disordered" evidence="3">
    <location>
        <begin position="266"/>
        <end position="288"/>
    </location>
</feature>
<dbReference type="PANTHER" id="PTHR18849">
    <property type="entry name" value="LEUCINE RICH REPEAT PROTEIN"/>
    <property type="match status" value="1"/>
</dbReference>
<dbReference type="InterPro" id="IPR001611">
    <property type="entry name" value="Leu-rich_rpt"/>
</dbReference>
<accession>A0A8J9ZJ84</accession>
<sequence length="288" mass="31462">MSEDTEKGAGEPKPLSQVTQQALKTHSGEFELDSITYINFRDRGINDLGCIGECTNLQHLNVSMNDISRLAPLSPLKHLVTLDISANRITQLDALKDADSLHTLNAAGNLISSIDKLACLAKLEHFSNLRLQDKVHELFNPVCHGASYKKRLLSMMPRLKVLDGEVLSGKGSEVFKICSEIDAALQAAHDSGLYAINTSKPPSGASGTPTSGPIPEMSKPQPWFASDSLRLKDSKDQDAAIDDVTKKFKDVLVDCQRLQEEGQRALDQVKSSSTQQGIEHLKNLDLSM</sequence>
<gene>
    <name evidence="4" type="primary">LRRC61</name>
    <name evidence="4" type="ORF">BLAG_LOCUS14172</name>
</gene>
<dbReference type="InterPro" id="IPR025875">
    <property type="entry name" value="Leu-rich_rpt_4"/>
</dbReference>
<feature type="region of interest" description="Disordered" evidence="3">
    <location>
        <begin position="197"/>
        <end position="222"/>
    </location>
</feature>
<dbReference type="Pfam" id="PF12799">
    <property type="entry name" value="LRR_4"/>
    <property type="match status" value="1"/>
</dbReference>
<proteinExistence type="predicted"/>
<evidence type="ECO:0000256" key="1">
    <source>
        <dbReference type="ARBA" id="ARBA00022614"/>
    </source>
</evidence>
<feature type="region of interest" description="Disordered" evidence="3">
    <location>
        <begin position="1"/>
        <end position="22"/>
    </location>
</feature>
<feature type="compositionally biased region" description="Polar residues" evidence="3">
    <location>
        <begin position="197"/>
        <end position="211"/>
    </location>
</feature>
<keyword evidence="5" id="KW-1185">Reference proteome</keyword>